<organism evidence="2 3">
    <name type="scientific">Bacillus paramycoides</name>
    <dbReference type="NCBI Taxonomy" id="2026194"/>
    <lineage>
        <taxon>Bacteria</taxon>
        <taxon>Bacillati</taxon>
        <taxon>Bacillota</taxon>
        <taxon>Bacilli</taxon>
        <taxon>Bacillales</taxon>
        <taxon>Bacillaceae</taxon>
        <taxon>Bacillus</taxon>
        <taxon>Bacillus cereus group</taxon>
    </lineage>
</organism>
<feature type="transmembrane region" description="Helical" evidence="1">
    <location>
        <begin position="32"/>
        <end position="52"/>
    </location>
</feature>
<sequence length="70" mass="8379">MFLQKYKGLIIGIIGAVIGILSFFYLKDLDYMYRLGLRLFSITLITIGWIIVENSNHFYKKRIMVMYRCY</sequence>
<dbReference type="RefSeq" id="WP_327922055.1">
    <property type="nucleotide sequence ID" value="NZ_JARMDB010000042.1"/>
</dbReference>
<keyword evidence="1" id="KW-0812">Transmembrane</keyword>
<gene>
    <name evidence="2" type="ORF">P4U88_27790</name>
</gene>
<evidence type="ECO:0000313" key="3">
    <source>
        <dbReference type="Proteomes" id="UP001309448"/>
    </source>
</evidence>
<feature type="transmembrane region" description="Helical" evidence="1">
    <location>
        <begin position="9"/>
        <end position="26"/>
    </location>
</feature>
<name>A0ABU6N371_9BACI</name>
<keyword evidence="3" id="KW-1185">Reference proteome</keyword>
<keyword evidence="1" id="KW-0472">Membrane</keyword>
<evidence type="ECO:0000256" key="1">
    <source>
        <dbReference type="SAM" id="Phobius"/>
    </source>
</evidence>
<accession>A0ABU6N371</accession>
<proteinExistence type="predicted"/>
<protein>
    <submittedName>
        <fullName evidence="2">Uncharacterized protein</fullName>
    </submittedName>
</protein>
<reference evidence="2 3" key="1">
    <citation type="submission" date="2023-03" db="EMBL/GenBank/DDBJ databases">
        <title>Bacillus Genome Sequencing.</title>
        <authorList>
            <person name="Dunlap C."/>
        </authorList>
    </citation>
    <scope>NUCLEOTIDE SEQUENCE [LARGE SCALE GENOMIC DNA]</scope>
    <source>
        <strain evidence="2 3">B-615</strain>
    </source>
</reference>
<evidence type="ECO:0000313" key="2">
    <source>
        <dbReference type="EMBL" id="MED1569546.1"/>
    </source>
</evidence>
<comment type="caution">
    <text evidence="2">The sequence shown here is derived from an EMBL/GenBank/DDBJ whole genome shotgun (WGS) entry which is preliminary data.</text>
</comment>
<keyword evidence="1" id="KW-1133">Transmembrane helix</keyword>
<dbReference type="EMBL" id="JARMDB010000042">
    <property type="protein sequence ID" value="MED1569546.1"/>
    <property type="molecule type" value="Genomic_DNA"/>
</dbReference>
<dbReference type="Proteomes" id="UP001309448">
    <property type="component" value="Unassembled WGS sequence"/>
</dbReference>